<dbReference type="KEGG" id="vg:14010456"/>
<dbReference type="OrthoDB" id="39465at10239"/>
<proteinExistence type="predicted"/>
<organism evidence="1 2">
    <name type="scientific">Erwinia phage vB_EamM-Y2</name>
    <dbReference type="NCBI Taxonomy" id="1051676"/>
    <lineage>
        <taxon>Viruses</taxon>
        <taxon>Duplodnaviria</taxon>
        <taxon>Heunggongvirae</taxon>
        <taxon>Uroviricota</taxon>
        <taxon>Caudoviricetes</taxon>
        <taxon>Chaseviridae</taxon>
        <taxon>Cleopatravirinae</taxon>
        <taxon>Loessnervirus</taxon>
        <taxon>Loessnervirus Y2</taxon>
    </lineage>
</organism>
<dbReference type="Proteomes" id="UP000008892">
    <property type="component" value="Segment"/>
</dbReference>
<evidence type="ECO:0000313" key="2">
    <source>
        <dbReference type="Proteomes" id="UP000008892"/>
    </source>
</evidence>
<dbReference type="RefSeq" id="YP_007004675.1">
    <property type="nucleotide sequence ID" value="NC_019504.1"/>
</dbReference>
<protein>
    <submittedName>
        <fullName evidence="1">Gp25</fullName>
    </submittedName>
</protein>
<dbReference type="EMBL" id="HQ728264">
    <property type="protein sequence ID" value="AEJ81401.1"/>
    <property type="molecule type" value="Genomic_DNA"/>
</dbReference>
<accession>G0YPX4</accession>
<sequence length="107" mass="11879">MQLNELSAAVEKAASNSASQKVFVDQLTEKFNAGVKTIRVFVEEMNTWSEVELEPFWNLQNDKWIKLSQYQGSLQGIQTSLQTALDQAIEGLTNPPAAKPAPVEDVK</sequence>
<keyword evidence="2" id="KW-1185">Reference proteome</keyword>
<name>G0YPX4_9CAUD</name>
<dbReference type="GeneID" id="14010456"/>
<evidence type="ECO:0000313" key="1">
    <source>
        <dbReference type="EMBL" id="AEJ81401.1"/>
    </source>
</evidence>
<reference evidence="1 2" key="1">
    <citation type="journal article" date="2011" name="Appl. Environ. Microbiol.">
        <title>Novel Virulent and Broad-Host-Range Erwinia amylovora Bacteriophages Reveal a High Degree of Mosaicism and a Relationship to Enterobacteriaceae Phages.</title>
        <authorList>
            <person name="Born Y."/>
            <person name="Fieseler L."/>
            <person name="Marazzi J."/>
            <person name="Lurz R."/>
            <person name="Duffy B."/>
            <person name="Loessner M.J."/>
        </authorList>
    </citation>
    <scope>NUCLEOTIDE SEQUENCE [LARGE SCALE GENOMIC DNA]</scope>
</reference>